<dbReference type="SMART" id="SM00354">
    <property type="entry name" value="HTH_LACI"/>
    <property type="match status" value="1"/>
</dbReference>
<protein>
    <submittedName>
        <fullName evidence="5">LacI family transcriptional regulator</fullName>
    </submittedName>
</protein>
<dbReference type="InterPro" id="IPR046335">
    <property type="entry name" value="LacI/GalR-like_sensor"/>
</dbReference>
<evidence type="ECO:0000259" key="4">
    <source>
        <dbReference type="PROSITE" id="PS50932"/>
    </source>
</evidence>
<dbReference type="Gene3D" id="1.10.260.40">
    <property type="entry name" value="lambda repressor-like DNA-binding domains"/>
    <property type="match status" value="1"/>
</dbReference>
<dbReference type="InterPro" id="IPR028082">
    <property type="entry name" value="Peripla_BP_I"/>
</dbReference>
<evidence type="ECO:0000313" key="5">
    <source>
        <dbReference type="EMBL" id="TDE16050.1"/>
    </source>
</evidence>
<sequence length="339" mass="35021">MVTVHDVARAAGVSISTVSRALAMPERVAESTRTRVVLAAQELGYRPNSAASRLRAGRTGAVGFVVPDLENPYFASLTKGAQARARACGYAVLVADTGEDPELEVELVTGMGPQIDGLVLCSPRAAERDLDAVGAVPLVLVNRELGVRPSVTANDVSGMRQAVEHLRALGHRCVAYVGGPARSWSDARRRAGLDQAVRELPDVRAVQLGAFRPHVAGGHAAADLVVASGATAVVAYNDLVAIGLIERLRARGLDVPRDLSVVGWDDTFVATLASPELTSVGADLPALGAVATDVVLESVRRSRRSGAGAADAAGADGESGGQVRVPVELVVRASTGIAP</sequence>
<feature type="domain" description="HTH lacI-type" evidence="4">
    <location>
        <begin position="2"/>
        <end position="56"/>
    </location>
</feature>
<dbReference type="InterPro" id="IPR000843">
    <property type="entry name" value="HTH_LacI"/>
</dbReference>
<dbReference type="Gene3D" id="3.40.50.2300">
    <property type="match status" value="2"/>
</dbReference>
<dbReference type="GO" id="GO:0000976">
    <property type="term" value="F:transcription cis-regulatory region binding"/>
    <property type="evidence" value="ECO:0007669"/>
    <property type="project" value="TreeGrafter"/>
</dbReference>
<keyword evidence="2" id="KW-0238">DNA-binding</keyword>
<dbReference type="CDD" id="cd06267">
    <property type="entry name" value="PBP1_LacI_sugar_binding-like"/>
    <property type="match status" value="1"/>
</dbReference>
<dbReference type="SUPFAM" id="SSF53822">
    <property type="entry name" value="Periplasmic binding protein-like I"/>
    <property type="match status" value="1"/>
</dbReference>
<proteinExistence type="predicted"/>
<reference evidence="5 6" key="1">
    <citation type="submission" date="2019-03" db="EMBL/GenBank/DDBJ databases">
        <title>Draft genome sequences of novel Actinobacteria.</title>
        <authorList>
            <person name="Sahin N."/>
            <person name="Ay H."/>
            <person name="Saygin H."/>
        </authorList>
    </citation>
    <scope>NUCLEOTIDE SEQUENCE [LARGE SCALE GENOMIC DNA]</scope>
    <source>
        <strain evidence="5 6">5K138</strain>
    </source>
</reference>
<evidence type="ECO:0000256" key="1">
    <source>
        <dbReference type="ARBA" id="ARBA00023015"/>
    </source>
</evidence>
<dbReference type="PANTHER" id="PTHR30146">
    <property type="entry name" value="LACI-RELATED TRANSCRIPTIONAL REPRESSOR"/>
    <property type="match status" value="1"/>
</dbReference>
<dbReference type="GO" id="GO:0003700">
    <property type="term" value="F:DNA-binding transcription factor activity"/>
    <property type="evidence" value="ECO:0007669"/>
    <property type="project" value="TreeGrafter"/>
</dbReference>
<keyword evidence="3" id="KW-0804">Transcription</keyword>
<name>A0A4R5DUP3_9ACTN</name>
<comment type="caution">
    <text evidence="5">The sequence shown here is derived from an EMBL/GenBank/DDBJ whole genome shotgun (WGS) entry which is preliminary data.</text>
</comment>
<dbReference type="PROSITE" id="PS00356">
    <property type="entry name" value="HTH_LACI_1"/>
    <property type="match status" value="1"/>
</dbReference>
<dbReference type="InParanoid" id="A0A4R5DUP3"/>
<dbReference type="OrthoDB" id="3258243at2"/>
<evidence type="ECO:0000256" key="2">
    <source>
        <dbReference type="ARBA" id="ARBA00023125"/>
    </source>
</evidence>
<dbReference type="SUPFAM" id="SSF47413">
    <property type="entry name" value="lambda repressor-like DNA-binding domains"/>
    <property type="match status" value="1"/>
</dbReference>
<dbReference type="Pfam" id="PF13377">
    <property type="entry name" value="Peripla_BP_3"/>
    <property type="match status" value="1"/>
</dbReference>
<dbReference type="Pfam" id="PF00356">
    <property type="entry name" value="LacI"/>
    <property type="match status" value="1"/>
</dbReference>
<gene>
    <name evidence="5" type="ORF">E1269_01835</name>
</gene>
<dbReference type="RefSeq" id="WP_131890357.1">
    <property type="nucleotide sequence ID" value="NZ_SMKZ01000001.1"/>
</dbReference>
<dbReference type="EMBL" id="SMKZ01000001">
    <property type="protein sequence ID" value="TDE16050.1"/>
    <property type="molecule type" value="Genomic_DNA"/>
</dbReference>
<dbReference type="InterPro" id="IPR010982">
    <property type="entry name" value="Lambda_DNA-bd_dom_sf"/>
</dbReference>
<dbReference type="CDD" id="cd01392">
    <property type="entry name" value="HTH_LacI"/>
    <property type="match status" value="1"/>
</dbReference>
<dbReference type="PROSITE" id="PS50932">
    <property type="entry name" value="HTH_LACI_2"/>
    <property type="match status" value="1"/>
</dbReference>
<dbReference type="AlphaFoldDB" id="A0A4R5DUP3"/>
<evidence type="ECO:0000313" key="6">
    <source>
        <dbReference type="Proteomes" id="UP000294739"/>
    </source>
</evidence>
<accession>A0A4R5DUP3</accession>
<keyword evidence="1" id="KW-0805">Transcription regulation</keyword>
<keyword evidence="6" id="KW-1185">Reference proteome</keyword>
<dbReference type="Proteomes" id="UP000294739">
    <property type="component" value="Unassembled WGS sequence"/>
</dbReference>
<evidence type="ECO:0000256" key="3">
    <source>
        <dbReference type="ARBA" id="ARBA00023163"/>
    </source>
</evidence>
<dbReference type="PANTHER" id="PTHR30146:SF147">
    <property type="entry name" value="HTH-TYPE TRANSCRIPTIONAL REGULATOR DEGA"/>
    <property type="match status" value="1"/>
</dbReference>
<organism evidence="5 6">
    <name type="scientific">Jiangella asiatica</name>
    <dbReference type="NCBI Taxonomy" id="2530372"/>
    <lineage>
        <taxon>Bacteria</taxon>
        <taxon>Bacillati</taxon>
        <taxon>Actinomycetota</taxon>
        <taxon>Actinomycetes</taxon>
        <taxon>Jiangellales</taxon>
        <taxon>Jiangellaceae</taxon>
        <taxon>Jiangella</taxon>
    </lineage>
</organism>